<feature type="domain" description="Glycosyl transferase family 1" evidence="1">
    <location>
        <begin position="227"/>
        <end position="371"/>
    </location>
</feature>
<keyword evidence="2" id="KW-0808">Transferase</keyword>
<name>A0A2Z4Y2W2_SUMC1</name>
<dbReference type="KEGG" id="schv:BRCON_0459"/>
<dbReference type="Proteomes" id="UP000262583">
    <property type="component" value="Chromosome"/>
</dbReference>
<dbReference type="GO" id="GO:0016757">
    <property type="term" value="F:glycosyltransferase activity"/>
    <property type="evidence" value="ECO:0007669"/>
    <property type="project" value="InterPro"/>
</dbReference>
<dbReference type="EMBL" id="CP030759">
    <property type="protein sequence ID" value="AXA35236.1"/>
    <property type="molecule type" value="Genomic_DNA"/>
</dbReference>
<dbReference type="AlphaFoldDB" id="A0A2Z4Y2W2"/>
<evidence type="ECO:0000313" key="2">
    <source>
        <dbReference type="EMBL" id="AXA35236.1"/>
    </source>
</evidence>
<dbReference type="SUPFAM" id="SSF53756">
    <property type="entry name" value="UDP-Glycosyltransferase/glycogen phosphorylase"/>
    <property type="match status" value="1"/>
</dbReference>
<dbReference type="Gene3D" id="3.40.50.2000">
    <property type="entry name" value="Glycogen Phosphorylase B"/>
    <property type="match status" value="2"/>
</dbReference>
<dbReference type="PANTHER" id="PTHR45947:SF3">
    <property type="entry name" value="SULFOQUINOVOSYL TRANSFERASE SQD2"/>
    <property type="match status" value="1"/>
</dbReference>
<protein>
    <submittedName>
        <fullName evidence="2">Glycosyltransferase</fullName>
    </submittedName>
</protein>
<sequence>MLNRPLPLLKKGLFSLYPRAQPAHRYKVMRVALIHDWLNGMRGGEKVFEVLCELYPDADVYTLFFEPEKVSPIIRTMNVREWWLPRLMPVARRFYRWFLPILPHAVESLPIENYDLVISTSHCVAKGVAPDPPTTPHICYCFTPMRYVWDKYDDYFARRRSLASWVMPIVRSGLQQWDRESAKRVTHFIAVSEFVRQRIREYYLREAMVLHPPVDWAKFALIERAPTDFYLVVSALEPYKRVDVAIEAFNRLGLPLKIVGTGTEAAHLQRLAGANIEFLGWVSDSDLAALYSCARALVFPTEEDFGIVPLEAMAAGCPVIALRRGGALETVVEFETGLFFEEQTPEALAETVTRFSQYEFDSEHLREHARQFDRSLFKQRFADLVHRLSRYGSSDRLTAVSPPSQH</sequence>
<evidence type="ECO:0000259" key="1">
    <source>
        <dbReference type="Pfam" id="PF00534"/>
    </source>
</evidence>
<accession>A0A2Z4Y2W2</accession>
<reference evidence="2 3" key="1">
    <citation type="submission" date="2018-05" db="EMBL/GenBank/DDBJ databases">
        <title>A metagenomic window into the 2 km-deep terrestrial subsurface aquifer revealed taxonomically and functionally diverse microbial community comprising novel uncultured bacterial lineages.</title>
        <authorList>
            <person name="Kadnikov V.V."/>
            <person name="Mardanov A.V."/>
            <person name="Beletsky A.V."/>
            <person name="Banks D."/>
            <person name="Pimenov N.V."/>
            <person name="Frank Y.A."/>
            <person name="Karnachuk O.V."/>
            <person name="Ravin N.V."/>
        </authorList>
    </citation>
    <scope>NUCLEOTIDE SEQUENCE [LARGE SCALE GENOMIC DNA]</scope>
    <source>
        <strain evidence="2">BY</strain>
    </source>
</reference>
<gene>
    <name evidence="2" type="ORF">BRCON_0459</name>
</gene>
<dbReference type="Pfam" id="PF00534">
    <property type="entry name" value="Glycos_transf_1"/>
    <property type="match status" value="1"/>
</dbReference>
<dbReference type="InterPro" id="IPR001296">
    <property type="entry name" value="Glyco_trans_1"/>
</dbReference>
<dbReference type="PANTHER" id="PTHR45947">
    <property type="entry name" value="SULFOQUINOVOSYL TRANSFERASE SQD2"/>
    <property type="match status" value="1"/>
</dbReference>
<organism evidence="2 3">
    <name type="scientific">Sumerlaea chitinivorans</name>
    <dbReference type="NCBI Taxonomy" id="2250252"/>
    <lineage>
        <taxon>Bacteria</taxon>
        <taxon>Candidatus Sumerlaeota</taxon>
        <taxon>Candidatus Sumerlaeia</taxon>
        <taxon>Candidatus Sumerlaeales</taxon>
        <taxon>Candidatus Sumerlaeaceae</taxon>
        <taxon>Candidatus Sumerlaea</taxon>
    </lineage>
</organism>
<dbReference type="InterPro" id="IPR050194">
    <property type="entry name" value="Glycosyltransferase_grp1"/>
</dbReference>
<proteinExistence type="predicted"/>
<evidence type="ECO:0000313" key="3">
    <source>
        <dbReference type="Proteomes" id="UP000262583"/>
    </source>
</evidence>